<organism evidence="1 2">
    <name type="scientific">Flexivirga endophytica</name>
    <dbReference type="NCBI Taxonomy" id="1849103"/>
    <lineage>
        <taxon>Bacteria</taxon>
        <taxon>Bacillati</taxon>
        <taxon>Actinomycetota</taxon>
        <taxon>Actinomycetes</taxon>
        <taxon>Micrococcales</taxon>
        <taxon>Dermacoccaceae</taxon>
        <taxon>Flexivirga</taxon>
    </lineage>
</organism>
<comment type="caution">
    <text evidence="1">The sequence shown here is derived from an EMBL/GenBank/DDBJ whole genome shotgun (WGS) entry which is preliminary data.</text>
</comment>
<accession>A0A916SY76</accession>
<dbReference type="InterPro" id="IPR011991">
    <property type="entry name" value="ArsR-like_HTH"/>
</dbReference>
<gene>
    <name evidence="1" type="ORF">GCM10011492_10410</name>
</gene>
<reference evidence="1" key="2">
    <citation type="submission" date="2020-09" db="EMBL/GenBank/DDBJ databases">
        <authorList>
            <person name="Sun Q."/>
            <person name="Zhou Y."/>
        </authorList>
    </citation>
    <scope>NUCLEOTIDE SEQUENCE</scope>
    <source>
        <strain evidence="1">CGMCC 1.15085</strain>
    </source>
</reference>
<evidence type="ECO:0000313" key="2">
    <source>
        <dbReference type="Proteomes" id="UP000636793"/>
    </source>
</evidence>
<dbReference type="InterPro" id="IPR036390">
    <property type="entry name" value="WH_DNA-bd_sf"/>
</dbReference>
<dbReference type="EMBL" id="BMHI01000002">
    <property type="protein sequence ID" value="GGB22510.1"/>
    <property type="molecule type" value="Genomic_DNA"/>
</dbReference>
<dbReference type="CDD" id="cd00090">
    <property type="entry name" value="HTH_ARSR"/>
    <property type="match status" value="1"/>
</dbReference>
<dbReference type="Gene3D" id="1.10.10.10">
    <property type="entry name" value="Winged helix-like DNA-binding domain superfamily/Winged helix DNA-binding domain"/>
    <property type="match status" value="1"/>
</dbReference>
<reference evidence="1" key="1">
    <citation type="journal article" date="2014" name="Int. J. Syst. Evol. Microbiol.">
        <title>Complete genome sequence of Corynebacterium casei LMG S-19264T (=DSM 44701T), isolated from a smear-ripened cheese.</title>
        <authorList>
            <consortium name="US DOE Joint Genome Institute (JGI-PGF)"/>
            <person name="Walter F."/>
            <person name="Albersmeier A."/>
            <person name="Kalinowski J."/>
            <person name="Ruckert C."/>
        </authorList>
    </citation>
    <scope>NUCLEOTIDE SEQUENCE</scope>
    <source>
        <strain evidence="1">CGMCC 1.15085</strain>
    </source>
</reference>
<name>A0A916SY76_9MICO</name>
<dbReference type="SUPFAM" id="SSF46785">
    <property type="entry name" value="Winged helix' DNA-binding domain"/>
    <property type="match status" value="1"/>
</dbReference>
<dbReference type="Proteomes" id="UP000636793">
    <property type="component" value="Unassembled WGS sequence"/>
</dbReference>
<dbReference type="Pfam" id="PF12840">
    <property type="entry name" value="HTH_20"/>
    <property type="match status" value="1"/>
</dbReference>
<sequence>MKSYDEQAPDATPELAALADPVRRRLYEFVADQDTPARRDTAADAVGISRTLAAYHLDRLVEAGLLSTSYARPAGQGGPGAGRPAKLYETTQDEVSVTVPPRSYDVLAGVLADAVAADASGGVQTALLAAAEQEGRKAAAEDDDLLATLRARGYEPELVDDEIDLHNCPFHHLAQRHVELVCGLNHSLLRGLLAGRGDDPECARLAPRPGHCCVTIRASAAERTA</sequence>
<protein>
    <submittedName>
        <fullName evidence="1">ArsR family transcriptional regulator</fullName>
    </submittedName>
</protein>
<evidence type="ECO:0000313" key="1">
    <source>
        <dbReference type="EMBL" id="GGB22510.1"/>
    </source>
</evidence>
<keyword evidence="2" id="KW-1185">Reference proteome</keyword>
<proteinExistence type="predicted"/>
<dbReference type="RefSeq" id="WP_188835948.1">
    <property type="nucleotide sequence ID" value="NZ_BMHI01000002.1"/>
</dbReference>
<dbReference type="InterPro" id="IPR036388">
    <property type="entry name" value="WH-like_DNA-bd_sf"/>
</dbReference>
<dbReference type="AlphaFoldDB" id="A0A916SY76"/>